<reference evidence="1" key="2">
    <citation type="submission" date="2011-02" db="EMBL/GenBank/DDBJ databases">
        <authorList>
            <person name="MacLean D."/>
        </authorList>
    </citation>
    <scope>NUCLEOTIDE SEQUENCE</scope>
</reference>
<reference evidence="1" key="1">
    <citation type="journal article" date="2011" name="PLoS Biol.">
        <title>Gene gain and loss during evolution of obligate parasitism in the white rust pathogen of Arabidopsis thaliana.</title>
        <authorList>
            <person name="Kemen E."/>
            <person name="Gardiner A."/>
            <person name="Schultz-Larsen T."/>
            <person name="Kemen A.C."/>
            <person name="Balmuth A.L."/>
            <person name="Robert-Seilaniantz A."/>
            <person name="Bailey K."/>
            <person name="Holub E."/>
            <person name="Studholme D.J."/>
            <person name="Maclean D."/>
            <person name="Jones J.D."/>
        </authorList>
    </citation>
    <scope>NUCLEOTIDE SEQUENCE</scope>
</reference>
<dbReference type="AlphaFoldDB" id="F0WQ63"/>
<protein>
    <submittedName>
        <fullName evidence="1">AlNc14C195G8544 protein</fullName>
    </submittedName>
</protein>
<name>F0WQ63_9STRA</name>
<evidence type="ECO:0000313" key="1">
    <source>
        <dbReference type="EMBL" id="CCA23469.1"/>
    </source>
</evidence>
<gene>
    <name evidence="1" type="primary">AlNc14C195G8544</name>
    <name evidence="1" type="ORF">ALNC14_096130</name>
</gene>
<organism evidence="1">
    <name type="scientific">Albugo laibachii Nc14</name>
    <dbReference type="NCBI Taxonomy" id="890382"/>
    <lineage>
        <taxon>Eukaryota</taxon>
        <taxon>Sar</taxon>
        <taxon>Stramenopiles</taxon>
        <taxon>Oomycota</taxon>
        <taxon>Peronosporomycetes</taxon>
        <taxon>Albuginales</taxon>
        <taxon>Albuginaceae</taxon>
        <taxon>Albugo</taxon>
    </lineage>
</organism>
<accession>F0WQ63</accession>
<proteinExistence type="predicted"/>
<dbReference type="HOGENOM" id="CLU_554814_0_0_1"/>
<sequence length="492" mass="55632">MEQLQKRLKVKEPRLRSAKLENLFQQYTLFTKTAESDEKAPLPQSSATFPLDASNGDLLCLVESRLVGEFLFVLNKRDYIAHVLRTWKSKEEIFASCKVCSTFRMANVQWAYGKICEIVHSRGVKSGASRSLMGGFMSKSSKVEQKHAQVTQTKNEDSTVVHWFKVDAVATHSALFLVVISTDTDGNEFITKKLSDGNCVEECPIRRIVPNEECYKNYHSQSDTNGDRITASMPDLFKASRLPNEPTVYVLAQFGNWETCTLCLTSNFGTYPTTMSKTASRFQIGHSQKDRLGGCITSAMKEACYSFVVIPEELFPHEPQQASLSTEGESILKKSNYELNPAGIKKNSEITGEIPVKNETIFSHDLPSTETRPIDSGQPVNIVRIKYRKAKCLACYALVHEVLMVSTEVRYVWMVEPKRVASVCRCNWKPGSEVYHSVSHALPQISLSKVFYHQYGYKTMMSFSYWIEQTSKSVPVPIPWSRKADERSLDKP</sequence>
<dbReference type="EMBL" id="FR824240">
    <property type="protein sequence ID" value="CCA23469.1"/>
    <property type="molecule type" value="Genomic_DNA"/>
</dbReference>